<feature type="transmembrane region" description="Helical" evidence="5">
    <location>
        <begin position="71"/>
        <end position="90"/>
    </location>
</feature>
<feature type="transmembrane region" description="Helical" evidence="5">
    <location>
        <begin position="251"/>
        <end position="269"/>
    </location>
</feature>
<dbReference type="PANTHER" id="PTHR43701:SF2">
    <property type="entry name" value="MEMBRANE TRANSPORTER PROTEIN YJNA-RELATED"/>
    <property type="match status" value="1"/>
</dbReference>
<comment type="subcellular location">
    <subcellularLocation>
        <location evidence="5">Cell membrane</location>
        <topology evidence="5">Multi-pass membrane protein</topology>
    </subcellularLocation>
    <subcellularLocation>
        <location evidence="1">Membrane</location>
        <topology evidence="1">Multi-pass membrane protein</topology>
    </subcellularLocation>
</comment>
<evidence type="ECO:0000256" key="1">
    <source>
        <dbReference type="ARBA" id="ARBA00004141"/>
    </source>
</evidence>
<dbReference type="KEGG" id="aagg:ETAA8_36330"/>
<sequence>MLLLTLLLGALVGFSLGLTGGGGAIFAVPLLVYGLGVPAREAVGVSLLTVGSTSLVGFVQRAWRGMVEFPTGLLFAIAGMLGAPLGSWLADRIPEAVLLSLFAMLMLVIAVRMWTKARDATARLPIIMDDNAGPTCRRDPEGKLRITSQCAMLLGLVGLGAGVLSGMFGVGGGFIIVPALVMFSGMGMQRAIGTSLLVITLISASGTANHLLAGKDLTLATAGVFTAGSIAGLFAGSALAQRLAGPVLQRVFAAAIVVVALYVIFRTVWH</sequence>
<accession>A0A517YE84</accession>
<gene>
    <name evidence="6" type="ORF">ETAA8_36330</name>
</gene>
<dbReference type="Proteomes" id="UP000315017">
    <property type="component" value="Chromosome"/>
</dbReference>
<feature type="transmembrane region" description="Helical" evidence="5">
    <location>
        <begin position="96"/>
        <end position="114"/>
    </location>
</feature>
<organism evidence="6 7">
    <name type="scientific">Anatilimnocola aggregata</name>
    <dbReference type="NCBI Taxonomy" id="2528021"/>
    <lineage>
        <taxon>Bacteria</taxon>
        <taxon>Pseudomonadati</taxon>
        <taxon>Planctomycetota</taxon>
        <taxon>Planctomycetia</taxon>
        <taxon>Pirellulales</taxon>
        <taxon>Pirellulaceae</taxon>
        <taxon>Anatilimnocola</taxon>
    </lineage>
</organism>
<dbReference type="InterPro" id="IPR002781">
    <property type="entry name" value="TM_pro_TauE-like"/>
</dbReference>
<dbReference type="RefSeq" id="WP_145090981.1">
    <property type="nucleotide sequence ID" value="NZ_CP036274.1"/>
</dbReference>
<feature type="transmembrane region" description="Helical" evidence="5">
    <location>
        <begin position="153"/>
        <end position="180"/>
    </location>
</feature>
<keyword evidence="7" id="KW-1185">Reference proteome</keyword>
<feature type="transmembrane region" description="Helical" evidence="5">
    <location>
        <begin position="192"/>
        <end position="212"/>
    </location>
</feature>
<evidence type="ECO:0000256" key="3">
    <source>
        <dbReference type="ARBA" id="ARBA00022989"/>
    </source>
</evidence>
<comment type="similarity">
    <text evidence="5">Belongs to the 4-toluene sulfonate uptake permease (TSUP) (TC 2.A.102) family.</text>
</comment>
<protein>
    <recommendedName>
        <fullName evidence="5">Probable membrane transporter protein</fullName>
    </recommendedName>
</protein>
<dbReference type="PANTHER" id="PTHR43701">
    <property type="entry name" value="MEMBRANE TRANSPORTER PROTEIN MJ0441-RELATED"/>
    <property type="match status" value="1"/>
</dbReference>
<evidence type="ECO:0000256" key="5">
    <source>
        <dbReference type="RuleBase" id="RU363041"/>
    </source>
</evidence>
<proteinExistence type="inferred from homology"/>
<dbReference type="AlphaFoldDB" id="A0A517YE84"/>
<keyword evidence="4 5" id="KW-0472">Membrane</keyword>
<name>A0A517YE84_9BACT</name>
<keyword evidence="2 5" id="KW-0812">Transmembrane</keyword>
<keyword evidence="5" id="KW-1003">Cell membrane</keyword>
<dbReference type="GO" id="GO:0005886">
    <property type="term" value="C:plasma membrane"/>
    <property type="evidence" value="ECO:0007669"/>
    <property type="project" value="UniProtKB-SubCell"/>
</dbReference>
<evidence type="ECO:0000256" key="2">
    <source>
        <dbReference type="ARBA" id="ARBA00022692"/>
    </source>
</evidence>
<feature type="transmembrane region" description="Helical" evidence="5">
    <location>
        <begin position="219"/>
        <end position="239"/>
    </location>
</feature>
<dbReference type="InterPro" id="IPR051598">
    <property type="entry name" value="TSUP/Inactive_protease-like"/>
</dbReference>
<dbReference type="EMBL" id="CP036274">
    <property type="protein sequence ID" value="QDU28531.1"/>
    <property type="molecule type" value="Genomic_DNA"/>
</dbReference>
<keyword evidence="3 5" id="KW-1133">Transmembrane helix</keyword>
<evidence type="ECO:0000313" key="7">
    <source>
        <dbReference type="Proteomes" id="UP000315017"/>
    </source>
</evidence>
<dbReference type="OrthoDB" id="260143at2"/>
<evidence type="ECO:0000256" key="4">
    <source>
        <dbReference type="ARBA" id="ARBA00023136"/>
    </source>
</evidence>
<dbReference type="Pfam" id="PF01925">
    <property type="entry name" value="TauE"/>
    <property type="match status" value="1"/>
</dbReference>
<evidence type="ECO:0000313" key="6">
    <source>
        <dbReference type="EMBL" id="QDU28531.1"/>
    </source>
</evidence>
<feature type="transmembrane region" description="Helical" evidence="5">
    <location>
        <begin position="41"/>
        <end position="59"/>
    </location>
</feature>
<reference evidence="6 7" key="1">
    <citation type="submission" date="2019-02" db="EMBL/GenBank/DDBJ databases">
        <title>Deep-cultivation of Planctomycetes and their phenomic and genomic characterization uncovers novel biology.</title>
        <authorList>
            <person name="Wiegand S."/>
            <person name="Jogler M."/>
            <person name="Boedeker C."/>
            <person name="Pinto D."/>
            <person name="Vollmers J."/>
            <person name="Rivas-Marin E."/>
            <person name="Kohn T."/>
            <person name="Peeters S.H."/>
            <person name="Heuer A."/>
            <person name="Rast P."/>
            <person name="Oberbeckmann S."/>
            <person name="Bunk B."/>
            <person name="Jeske O."/>
            <person name="Meyerdierks A."/>
            <person name="Storesund J.E."/>
            <person name="Kallscheuer N."/>
            <person name="Luecker S."/>
            <person name="Lage O.M."/>
            <person name="Pohl T."/>
            <person name="Merkel B.J."/>
            <person name="Hornburger P."/>
            <person name="Mueller R.-W."/>
            <person name="Bruemmer F."/>
            <person name="Labrenz M."/>
            <person name="Spormann A.M."/>
            <person name="Op den Camp H."/>
            <person name="Overmann J."/>
            <person name="Amann R."/>
            <person name="Jetten M.S.M."/>
            <person name="Mascher T."/>
            <person name="Medema M.H."/>
            <person name="Devos D.P."/>
            <person name="Kaster A.-K."/>
            <person name="Ovreas L."/>
            <person name="Rohde M."/>
            <person name="Galperin M.Y."/>
            <person name="Jogler C."/>
        </authorList>
    </citation>
    <scope>NUCLEOTIDE SEQUENCE [LARGE SCALE GENOMIC DNA]</scope>
    <source>
        <strain evidence="6 7">ETA_A8</strain>
    </source>
</reference>